<name>A0A562B9G4_9BURK</name>
<dbReference type="AlphaFoldDB" id="A0A562B9G4"/>
<dbReference type="Proteomes" id="UP000318141">
    <property type="component" value="Unassembled WGS sequence"/>
</dbReference>
<dbReference type="EMBL" id="VLJN01000034">
    <property type="protein sequence ID" value="TWG81773.1"/>
    <property type="molecule type" value="Genomic_DNA"/>
</dbReference>
<sequence>MMRLLSSPVTPSAAFVHVLTQRLSQSNGRRIRVEPFFLKPGTVTIGPYEGRLDYSRLKNEVKDDKLPGPSVKPDKRPFGIVRIDQPRGLLLKLFDKLFHGIRFDGTRDLTCAESRAFGQLQTSIEKAIRTSRRDKDYPARANELASTLRLHADPGAARREFEQLLSTAIAKSTKLNALELQAYRLTVWPGLIARAAVPEVSRQLWTWLGQLKLIDMLSLCPDMPALEALASTHENGKQAGLLQLARDAALMTALVEPLLIKHVESKPFANAMHELRAWFTDAPQGPNLFCDSFGMSQCGRLAKTLRNGCVVDRHREALVRLTQTGTPYPPPPPPALDDNGLDSGEPLMSTVTSA</sequence>
<feature type="region of interest" description="Disordered" evidence="1">
    <location>
        <begin position="323"/>
        <end position="354"/>
    </location>
</feature>
<gene>
    <name evidence="2" type="ORF">L602_000400000920</name>
</gene>
<evidence type="ECO:0000256" key="1">
    <source>
        <dbReference type="SAM" id="MobiDB-lite"/>
    </source>
</evidence>
<dbReference type="OrthoDB" id="8973278at2"/>
<comment type="caution">
    <text evidence="2">The sequence shown here is derived from an EMBL/GenBank/DDBJ whole genome shotgun (WGS) entry which is preliminary data.</text>
</comment>
<proteinExistence type="predicted"/>
<organism evidence="2 3">
    <name type="scientific">Cupriavidus gilardii J11</name>
    <dbReference type="NCBI Taxonomy" id="936133"/>
    <lineage>
        <taxon>Bacteria</taxon>
        <taxon>Pseudomonadati</taxon>
        <taxon>Pseudomonadota</taxon>
        <taxon>Betaproteobacteria</taxon>
        <taxon>Burkholderiales</taxon>
        <taxon>Burkholderiaceae</taxon>
        <taxon>Cupriavidus</taxon>
    </lineage>
</organism>
<accession>A0A562B9G4</accession>
<keyword evidence="3" id="KW-1185">Reference proteome</keyword>
<evidence type="ECO:0000313" key="2">
    <source>
        <dbReference type="EMBL" id="TWG81773.1"/>
    </source>
</evidence>
<protein>
    <submittedName>
        <fullName evidence="2">Uncharacterized protein</fullName>
    </submittedName>
</protein>
<evidence type="ECO:0000313" key="3">
    <source>
        <dbReference type="Proteomes" id="UP000318141"/>
    </source>
</evidence>
<reference evidence="2 3" key="1">
    <citation type="submission" date="2019-07" db="EMBL/GenBank/DDBJ databases">
        <title>Genome sequencing of lignin-degrading bacterial isolates.</title>
        <authorList>
            <person name="Gladden J."/>
        </authorList>
    </citation>
    <scope>NUCLEOTIDE SEQUENCE [LARGE SCALE GENOMIC DNA]</scope>
    <source>
        <strain evidence="2 3">J11</strain>
    </source>
</reference>